<feature type="signal peptide" evidence="5">
    <location>
        <begin position="1"/>
        <end position="19"/>
    </location>
</feature>
<dbReference type="PIRSF" id="PIRSF005427">
    <property type="entry name" value="RseB"/>
    <property type="match status" value="1"/>
</dbReference>
<evidence type="ECO:0000259" key="6">
    <source>
        <dbReference type="Pfam" id="PF03888"/>
    </source>
</evidence>
<dbReference type="EMBL" id="AP024238">
    <property type="protein sequence ID" value="BCO28753.1"/>
    <property type="molecule type" value="Genomic_DNA"/>
</dbReference>
<evidence type="ECO:0000256" key="2">
    <source>
        <dbReference type="ARBA" id="ARBA00008150"/>
    </source>
</evidence>
<dbReference type="Gene3D" id="2.50.20.10">
    <property type="entry name" value="Lipoprotein localisation LolA/LolB/LppX"/>
    <property type="match status" value="1"/>
</dbReference>
<keyword evidence="3 5" id="KW-0732">Signal</keyword>
<evidence type="ECO:0000256" key="5">
    <source>
        <dbReference type="SAM" id="SignalP"/>
    </source>
</evidence>
<reference evidence="8 9" key="1">
    <citation type="journal article" date="2021" name="Microbiol. Spectr.">
        <title>A Single Bacterium Capable of Oxidation and Reduction of Iron at Circumneutral pH.</title>
        <authorList>
            <person name="Kato S."/>
            <person name="Ohkuma M."/>
        </authorList>
    </citation>
    <scope>NUCLEOTIDE SEQUENCE [LARGE SCALE GENOMIC DNA]</scope>
    <source>
        <strain evidence="8 9">MIZ03</strain>
    </source>
</reference>
<dbReference type="Gene3D" id="3.30.200.100">
    <property type="entry name" value="MucB/RseB, C-terminal domain"/>
    <property type="match status" value="1"/>
</dbReference>
<keyword evidence="9" id="KW-1185">Reference proteome</keyword>
<dbReference type="Proteomes" id="UP000824366">
    <property type="component" value="Chromosome"/>
</dbReference>
<sequence>MLLRVCCGVLAILFGQSYAQVPSIPVDLITQHVAQPHIAQWLLRLHQSSQQQSYVGTFEVTAGQAKSAARIWHVCEGTQQIERVDALSGIPRTTFRRNDQVMTYFPEDRVVVAEKRASLGIFTNLINRADVSIARFYQLQASEGELVAGLRADVVELLPRDHWRFSYRVWTEQISGLVLKLQTLDSEKRVLEQAAFSDLQLAQPLSWGKLNAMMGNTAGFVVKQTELISTTADKEGWRLKTMVPGFKTMSCVKRQDHVKGIKASPLQWVLSDGLASVSLFIEPYDAARHAQQSHDQMAFGATHMQSRRLGHWWLTVVGEVPQHTLQMLAQSLERKK</sequence>
<name>A0ABM7MR46_9BURK</name>
<feature type="chain" id="PRO_5045316407" evidence="5">
    <location>
        <begin position="20"/>
        <end position="336"/>
    </location>
</feature>
<feature type="domain" description="MucB/RseB C-terminal" evidence="7">
    <location>
        <begin position="232"/>
        <end position="333"/>
    </location>
</feature>
<comment type="subcellular location">
    <subcellularLocation>
        <location evidence="1">Periplasm</location>
    </subcellularLocation>
</comment>
<evidence type="ECO:0000256" key="1">
    <source>
        <dbReference type="ARBA" id="ARBA00004418"/>
    </source>
</evidence>
<dbReference type="InterPro" id="IPR038484">
    <property type="entry name" value="MucB/RseB_C_sf"/>
</dbReference>
<evidence type="ECO:0000313" key="8">
    <source>
        <dbReference type="EMBL" id="BCO28753.1"/>
    </source>
</evidence>
<proteinExistence type="inferred from homology"/>
<dbReference type="InterPro" id="IPR033436">
    <property type="entry name" value="MucB/RseB_C"/>
</dbReference>
<gene>
    <name evidence="8" type="ORF">MIZ03_3663</name>
</gene>
<dbReference type="RefSeq" id="WP_223904674.1">
    <property type="nucleotide sequence ID" value="NZ_AP024238.1"/>
</dbReference>
<dbReference type="Pfam" id="PF17188">
    <property type="entry name" value="MucB_RseB_C"/>
    <property type="match status" value="1"/>
</dbReference>
<feature type="domain" description="MucB/RseB N-terminal" evidence="6">
    <location>
        <begin position="39"/>
        <end position="213"/>
    </location>
</feature>
<evidence type="ECO:0000259" key="7">
    <source>
        <dbReference type="Pfam" id="PF17188"/>
    </source>
</evidence>
<evidence type="ECO:0000256" key="4">
    <source>
        <dbReference type="ARBA" id="ARBA00022764"/>
    </source>
</evidence>
<dbReference type="InterPro" id="IPR033434">
    <property type="entry name" value="MucB/RseB_N"/>
</dbReference>
<evidence type="ECO:0000256" key="3">
    <source>
        <dbReference type="ARBA" id="ARBA00022729"/>
    </source>
</evidence>
<protein>
    <submittedName>
        <fullName evidence="8">Sigma factor AlgU regulatory protein MucB</fullName>
    </submittedName>
</protein>
<dbReference type="PANTHER" id="PTHR38782">
    <property type="match status" value="1"/>
</dbReference>
<evidence type="ECO:0000313" key="9">
    <source>
        <dbReference type="Proteomes" id="UP000824366"/>
    </source>
</evidence>
<dbReference type="PANTHER" id="PTHR38782:SF1">
    <property type="entry name" value="SIGMA-E FACTOR REGULATORY PROTEIN RSEB"/>
    <property type="match status" value="1"/>
</dbReference>
<dbReference type="CDD" id="cd16327">
    <property type="entry name" value="RseB"/>
    <property type="match status" value="1"/>
</dbReference>
<keyword evidence="4" id="KW-0574">Periplasm</keyword>
<organism evidence="8 9">
    <name type="scientific">Rhodoferax lithotrophicus</name>
    <dbReference type="NCBI Taxonomy" id="2798804"/>
    <lineage>
        <taxon>Bacteria</taxon>
        <taxon>Pseudomonadati</taxon>
        <taxon>Pseudomonadota</taxon>
        <taxon>Betaproteobacteria</taxon>
        <taxon>Burkholderiales</taxon>
        <taxon>Comamonadaceae</taxon>
        <taxon>Rhodoferax</taxon>
    </lineage>
</organism>
<dbReference type="InterPro" id="IPR005588">
    <property type="entry name" value="MucB_RseB"/>
</dbReference>
<accession>A0ABM7MR46</accession>
<dbReference type="Pfam" id="PF03888">
    <property type="entry name" value="MucB_RseB"/>
    <property type="match status" value="1"/>
</dbReference>
<comment type="similarity">
    <text evidence="2">Belongs to the RseB family.</text>
</comment>